<feature type="region of interest" description="Disordered" evidence="1">
    <location>
        <begin position="625"/>
        <end position="644"/>
    </location>
</feature>
<dbReference type="InterPro" id="IPR052967">
    <property type="entry name" value="Stress_Response_Assoc"/>
</dbReference>
<dbReference type="Proteomes" id="UP000198284">
    <property type="component" value="Unassembled WGS sequence"/>
</dbReference>
<dbReference type="EMBL" id="FZOT01000001">
    <property type="protein sequence ID" value="SNS12547.1"/>
    <property type="molecule type" value="Genomic_DNA"/>
</dbReference>
<gene>
    <name evidence="3" type="ORF">SAMN06265795_101141</name>
</gene>
<reference evidence="3 4" key="1">
    <citation type="submission" date="2017-06" db="EMBL/GenBank/DDBJ databases">
        <authorList>
            <person name="Kim H.J."/>
            <person name="Triplett B.A."/>
        </authorList>
    </citation>
    <scope>NUCLEOTIDE SEQUENCE [LARGE SCALE GENOMIC DNA]</scope>
    <source>
        <strain evidence="3 4">U15</strain>
    </source>
</reference>
<name>A0A239BX11_9BURK</name>
<feature type="domain" description="DUF2382" evidence="2">
    <location>
        <begin position="384"/>
        <end position="494"/>
    </location>
</feature>
<feature type="region of interest" description="Disordered" evidence="1">
    <location>
        <begin position="527"/>
        <end position="549"/>
    </location>
</feature>
<keyword evidence="4" id="KW-1185">Reference proteome</keyword>
<evidence type="ECO:0000256" key="1">
    <source>
        <dbReference type="SAM" id="MobiDB-lite"/>
    </source>
</evidence>
<evidence type="ECO:0000313" key="3">
    <source>
        <dbReference type="EMBL" id="SNS12547.1"/>
    </source>
</evidence>
<sequence>MEHTVVGVYDSYTQARDAMNELIASGFSHHDVQLNPDQEPSAHDSHAVHEEKHESGIGAFFRSLFGMDDGVRENHDVYSEAVRRGSCVLAVNADSDEQRDRATEIMNRYHPVDVDERSSHWRSQGWTGYDASKPRMTDDEIQQERSRYAAAGDDSMYAQGRENTMNLQGDERGVISDNREATMLSGHMTPQEQRMQNDATLSGGTADMDHRDSSLLSAGDRSEDRLTNERLSEDHLGSAGMTGAGVTTASGMADDGMTGDRMRDDSLLGSDMRDDRIGSHAAAGGTLTSGGMMGDRMDSDRLRDDSLTGSSTGGDRLLDDNMGASAMGADHLRSDHMDDTAMHADRLRDDSLTGSGMSADRLRDDTSMHATDGGLRDTGETQRIPVVQEDLQVGKREVQRGGVRVFQRVRETPVNEEVQLREEQVHVERHPVDRPASEADLAAFKEGTVEMREMAEEAVLSKTARVVEEVEVGKEVRERTEQINDTVRRTEVDVEQLGAEAARHRDSLMPDDATLAGRDMDLAGRAASAASLRDADAPTHDWGHSDMGHDDSMRDRLVAGDMGGDLSAAHMSTADTRGETMGEGLRDDMSSDMRHDMTRDHMASGAATADGMVSRNPDMASESMAPAGMSMGTGDTSRSMMDDSDDYRRHWQSAYGQSGGRYEDYDSAYRYGSTMGGTERFRNYRWEEAEPELRSDWERSHPESTWERVKDAVRYGAERVTGNRHH</sequence>
<feature type="region of interest" description="Disordered" evidence="1">
    <location>
        <begin position="349"/>
        <end position="378"/>
    </location>
</feature>
<dbReference type="AlphaFoldDB" id="A0A239BX11"/>
<dbReference type="PANTHER" id="PTHR38463">
    <property type="entry name" value="STRESS RESPONSE PROTEIN YSNF"/>
    <property type="match status" value="1"/>
</dbReference>
<organism evidence="3 4">
    <name type="scientific">Noviherbaspirillum humi</name>
    <dbReference type="NCBI Taxonomy" id="1688639"/>
    <lineage>
        <taxon>Bacteria</taxon>
        <taxon>Pseudomonadati</taxon>
        <taxon>Pseudomonadota</taxon>
        <taxon>Betaproteobacteria</taxon>
        <taxon>Burkholderiales</taxon>
        <taxon>Oxalobacteraceae</taxon>
        <taxon>Noviherbaspirillum</taxon>
    </lineage>
</organism>
<dbReference type="PANTHER" id="PTHR38463:SF1">
    <property type="entry name" value="STRESS RESPONSE PROTEIN YSNF"/>
    <property type="match status" value="1"/>
</dbReference>
<evidence type="ECO:0000313" key="4">
    <source>
        <dbReference type="Proteomes" id="UP000198284"/>
    </source>
</evidence>
<protein>
    <submittedName>
        <fullName evidence="3">Conserved domain-containing protein</fullName>
    </submittedName>
</protein>
<dbReference type="Pfam" id="PF09557">
    <property type="entry name" value="DUF2382"/>
    <property type="match status" value="1"/>
</dbReference>
<feature type="compositionally biased region" description="Basic and acidic residues" evidence="1">
    <location>
        <begin position="132"/>
        <end position="147"/>
    </location>
</feature>
<dbReference type="InterPro" id="IPR019060">
    <property type="entry name" value="DUF2382"/>
</dbReference>
<feature type="region of interest" description="Disordered" evidence="1">
    <location>
        <begin position="200"/>
        <end position="323"/>
    </location>
</feature>
<accession>A0A239BX11</accession>
<dbReference type="RefSeq" id="WP_342745467.1">
    <property type="nucleotide sequence ID" value="NZ_FZOT01000001.1"/>
</dbReference>
<feature type="compositionally biased region" description="Basic and acidic residues" evidence="1">
    <location>
        <begin position="220"/>
        <end position="236"/>
    </location>
</feature>
<feature type="compositionally biased region" description="Basic and acidic residues" evidence="1">
    <location>
        <begin position="40"/>
        <end position="53"/>
    </location>
</feature>
<feature type="region of interest" description="Disordered" evidence="1">
    <location>
        <begin position="121"/>
        <end position="175"/>
    </location>
</feature>
<proteinExistence type="predicted"/>
<evidence type="ECO:0000259" key="2">
    <source>
        <dbReference type="Pfam" id="PF09557"/>
    </source>
</evidence>
<feature type="compositionally biased region" description="Basic and acidic residues" evidence="1">
    <location>
        <begin position="533"/>
        <end position="549"/>
    </location>
</feature>
<feature type="region of interest" description="Disordered" evidence="1">
    <location>
        <begin position="34"/>
        <end position="53"/>
    </location>
</feature>
<feature type="compositionally biased region" description="Basic and acidic residues" evidence="1">
    <location>
        <begin position="258"/>
        <end position="278"/>
    </location>
</feature>
<feature type="compositionally biased region" description="Basic and acidic residues" evidence="1">
    <location>
        <begin position="295"/>
        <end position="306"/>
    </location>
</feature>